<keyword evidence="6" id="KW-0067">ATP-binding</keyword>
<keyword evidence="7 9" id="KW-0408">Iron</keyword>
<feature type="region of interest" description="Disordered" evidence="10">
    <location>
        <begin position="1353"/>
        <end position="1377"/>
    </location>
</feature>
<feature type="binding site" evidence="9">
    <location>
        <position position="1452"/>
    </location>
    <ligand>
        <name>Fe cation</name>
        <dbReference type="ChEBI" id="CHEBI:24875"/>
        <note>catalytic</note>
    </ligand>
</feature>
<feature type="compositionally biased region" description="Low complexity" evidence="10">
    <location>
        <begin position="1112"/>
        <end position="1121"/>
    </location>
</feature>
<feature type="region of interest" description="Disordered" evidence="10">
    <location>
        <begin position="1"/>
        <end position="51"/>
    </location>
</feature>
<comment type="similarity">
    <text evidence="2">Belongs to the carotenoid oxygenase family.</text>
</comment>
<dbReference type="InterPro" id="IPR027417">
    <property type="entry name" value="P-loop_NTPase"/>
</dbReference>
<dbReference type="GO" id="GO:0016787">
    <property type="term" value="F:hydrolase activity"/>
    <property type="evidence" value="ECO:0007669"/>
    <property type="project" value="UniProtKB-KW"/>
</dbReference>
<dbReference type="Pfam" id="PF14773">
    <property type="entry name" value="VIGSSK"/>
    <property type="match status" value="1"/>
</dbReference>
<evidence type="ECO:0000256" key="7">
    <source>
        <dbReference type="ARBA" id="ARBA00023004"/>
    </source>
</evidence>
<feature type="region of interest" description="Disordered" evidence="10">
    <location>
        <begin position="223"/>
        <end position="251"/>
    </location>
</feature>
<feature type="compositionally biased region" description="Polar residues" evidence="10">
    <location>
        <begin position="985"/>
        <end position="1001"/>
    </location>
</feature>
<gene>
    <name evidence="13" type="primary">SSCI19390.1</name>
</gene>
<dbReference type="PANTHER" id="PTHR45629">
    <property type="entry name" value="SNF2/RAD54 FAMILY MEMBER"/>
    <property type="match status" value="1"/>
</dbReference>
<feature type="binding site" evidence="9">
    <location>
        <position position="1516"/>
    </location>
    <ligand>
        <name>Fe cation</name>
        <dbReference type="ChEBI" id="CHEBI:24875"/>
        <note>catalytic</note>
    </ligand>
</feature>
<comment type="subcellular location">
    <subcellularLocation>
        <location evidence="1">Nucleus</location>
    </subcellularLocation>
</comment>
<evidence type="ECO:0000256" key="6">
    <source>
        <dbReference type="ARBA" id="ARBA00022840"/>
    </source>
</evidence>
<dbReference type="PROSITE" id="PS51192">
    <property type="entry name" value="HELICASE_ATP_BIND_1"/>
    <property type="match status" value="1"/>
</dbReference>
<accession>A0A0F7RVL8</accession>
<evidence type="ECO:0000313" key="13">
    <source>
        <dbReference type="EMBL" id="CDR99368.1"/>
    </source>
</evidence>
<dbReference type="InterPro" id="IPR038718">
    <property type="entry name" value="SNF2-like_sf"/>
</dbReference>
<sequence>MLRKRTTFTRSSSPPLQQDSSDEEFFGRLSDAAHPHKTRKRRRPQPAVAGSVASARTLRNLLGLTAADDYIESSAAIADRFAHRNGHGVPVAPLNKLNIDSDGGAAPRLRNLSASSPSSSSSSSEDEIVLPVSRAPREPTAPLSSSLAKPQAESEKAQPWAPLDHSQPCTDSDTGDEDPEQALSLATNGNGSLRTIFNPSSSSAIGGSQTSDEEDEVFLAVRAPTSAPKSSSNASVQLKNSDAPSASSHGIRPSFPIPTELRSVGPLILAPNVEVPAAINRFLRSYQRDGVRFLYRSYAEGRGALLGDDMGLGKTIQVIAFLSAIMGKTGREEDADRRIEAVRSDRQRSDYHRADAIWPTCLIICPSSVIDNWRHELDTWGYFEHAAYSGTRAKHALESFRRGRLDILVTSHETASLSIEHLRDLAVSCVLIDEAHKLKNPSSQMTQAMQTFRCKARFALTGTAIQNTYRELYTLADWTNPGLLGTVKEWIAEIEDPLKHGQRRGADPERIADARTRAEKLVKNVLPIFFLRRTKTLIADQLPCKFDKIVFCPLTSTQLDVYKRILSEDENKNMLKYIYLLQKCSNHVALVFPDPEDANSKEPDRVERYERQLSYVKLMFPDRWQGKRCNAANGMEPEFCGKWKVLAGLLAQWHADGDKVLLFSTNLRLLQFIEFFLAREGHNFLRLDGTTPQPRRQQLVNQFNRDSSIFVFLISTTAGSTGLNLTAANRVVVFDPHWNPSHDLQAMDRAYRFGQSRDVYVYRLIGAGSLEEVIYGRQLYKQQQMEIGYNATKERRYFEGVAGDQGSLGELFGCKNLFTLHESSLAMKSIIDECNISEVTFALEQYLKAGSLEDQTSADQAFAERAHSQRADVADPTQPTGGENASVEPDDAIRSILEGSGIAYSHDHAALVGNSAAEAAMYRKAAEEQGFIHQRTRRSISGGGASNKRVAKHPGSSRSSSTKSKKQALEASTSAAVWPPPRSKATASDNASATQEESQSLAVAKQGLRRAVHVDVAAAGPTRMPDLSDLARLQNVSEVELASAVNGMSAAEQKAFFDDAVRHLGHVLDRPLAEMVAADRDNRRRSSSMRKSNSQQHYVPIISISSPPPPAEEYAYPPSSSTTNLLIDEKSQAEAGPSHAITSTAQPSHIPRRPVLSRRKTSKKEYVHPYLSGNFAPVTTECPLTDCLYEGTIPQEFAGSQYVRNGGNPLANSDLDRDAHWFDADGMLAGVLFRRIVDGTIQPCFLNRFILTDLLLSTPDHSRLPYLPSIATLVNPHTSIFWLLCEIIRTFVLTILTWLPGLGLTSDQKLKRISVANTSVFWHDGKAMAGCESGPPMRIMLPGLKTVGWYTGEDEEEGEDEKHRDADDRKTKSKGFGGGPPIISMLREFTTAHPKIDPKTQELLLYHMCFEAPYLRVSVIPPARSKRMHLPAHATTIKGKPVRGLKQPKMMHDFGATPTQTIILDVPLSLDMLNLVRGKPILHYDPSQPSRFGVFPRYAPEQVRWFESPEACCVYHTANSWDDDGKFASSHVHLSDANTTRGVNMLGCRLNSATLVYSAGNLLPPSHVLPPPNCSEKCQLYYWRFDLEHEDANRISHEFALSDVPFEFPAINEEYLMQQARYVYGTSMHDGTFDAGLGKAAKIDALVKVDAETLIRKGKAMWSQGRLKAGESVDTRTVEEVLAAQRDGSASAEDAIKIFEMPRGWYAQETTFVPRRSGAQQEEDDGWLVCYVFDEAMGLHPSTGEVLPGATSELWIIDAKDMKDVVCRVKLPQRVPYGLHGTLFTEEQIASQRPIDPSQVRSWASSVNLADPFSSSSLGSTVYTASGKAAIGKFKDGKEVYAAFVKDPNRIGAWWIKRKIELFIA</sequence>
<dbReference type="GO" id="GO:0005634">
    <property type="term" value="C:nucleus"/>
    <property type="evidence" value="ECO:0007669"/>
    <property type="project" value="UniProtKB-SubCell"/>
</dbReference>
<protein>
    <submittedName>
        <fullName evidence="13">Uncharacterized protein</fullName>
    </submittedName>
</protein>
<organism evidence="13 14">
    <name type="scientific">Sporisorium scitamineum</name>
    <dbReference type="NCBI Taxonomy" id="49012"/>
    <lineage>
        <taxon>Eukaryota</taxon>
        <taxon>Fungi</taxon>
        <taxon>Dikarya</taxon>
        <taxon>Basidiomycota</taxon>
        <taxon>Ustilaginomycotina</taxon>
        <taxon>Ustilaginomycetes</taxon>
        <taxon>Ustilaginales</taxon>
        <taxon>Ustilaginaceae</taxon>
        <taxon>Sporisorium</taxon>
    </lineage>
</organism>
<dbReference type="GO" id="GO:0046872">
    <property type="term" value="F:metal ion binding"/>
    <property type="evidence" value="ECO:0007669"/>
    <property type="project" value="UniProtKB-KW"/>
</dbReference>
<dbReference type="InterPro" id="IPR049730">
    <property type="entry name" value="SNF2/RAD54-like_C"/>
</dbReference>
<evidence type="ECO:0000256" key="5">
    <source>
        <dbReference type="ARBA" id="ARBA00022801"/>
    </source>
</evidence>
<dbReference type="Pfam" id="PF00271">
    <property type="entry name" value="Helicase_C"/>
    <property type="match status" value="1"/>
</dbReference>
<feature type="compositionally biased region" description="Basic and acidic residues" evidence="10">
    <location>
        <begin position="862"/>
        <end position="873"/>
    </location>
</feature>
<evidence type="ECO:0000256" key="4">
    <source>
        <dbReference type="ARBA" id="ARBA00022741"/>
    </source>
</evidence>
<feature type="region of interest" description="Disordered" evidence="10">
    <location>
        <begin position="858"/>
        <end position="889"/>
    </location>
</feature>
<evidence type="ECO:0000259" key="11">
    <source>
        <dbReference type="PROSITE" id="PS51192"/>
    </source>
</evidence>
<feature type="binding site" evidence="9">
    <location>
        <position position="1780"/>
    </location>
    <ligand>
        <name>Fe cation</name>
        <dbReference type="ChEBI" id="CHEBI:24875"/>
        <note>catalytic</note>
    </ligand>
</feature>
<dbReference type="InterPro" id="IPR000330">
    <property type="entry name" value="SNF2_N"/>
</dbReference>
<feature type="region of interest" description="Disordered" evidence="10">
    <location>
        <begin position="1079"/>
        <end position="1151"/>
    </location>
</feature>
<evidence type="ECO:0000256" key="8">
    <source>
        <dbReference type="ARBA" id="ARBA00023242"/>
    </source>
</evidence>
<feature type="compositionally biased region" description="Low complexity" evidence="10">
    <location>
        <begin position="1089"/>
        <end position="1105"/>
    </location>
</feature>
<feature type="binding site" evidence="9">
    <location>
        <position position="1393"/>
    </location>
    <ligand>
        <name>Fe cation</name>
        <dbReference type="ChEBI" id="CHEBI:24875"/>
        <note>catalytic</note>
    </ligand>
</feature>
<evidence type="ECO:0000256" key="3">
    <source>
        <dbReference type="ARBA" id="ARBA00022723"/>
    </source>
</evidence>
<feature type="compositionally biased region" description="Basic and acidic residues" evidence="10">
    <location>
        <begin position="1360"/>
        <end position="1370"/>
    </location>
</feature>
<feature type="domain" description="Helicase ATP-binding" evidence="11">
    <location>
        <begin position="295"/>
        <end position="482"/>
    </location>
</feature>
<dbReference type="InterPro" id="IPR029256">
    <property type="entry name" value="Heliccase-ass-bd"/>
</dbReference>
<evidence type="ECO:0000256" key="2">
    <source>
        <dbReference type="ARBA" id="ARBA00006787"/>
    </source>
</evidence>
<dbReference type="Proteomes" id="UP000242770">
    <property type="component" value="Unassembled WGS sequence"/>
</dbReference>
<proteinExistence type="inferred from homology"/>
<dbReference type="GO" id="GO:0016702">
    <property type="term" value="F:oxidoreductase activity, acting on single donors with incorporation of molecular oxygen, incorporation of two atoms of oxygen"/>
    <property type="evidence" value="ECO:0007669"/>
    <property type="project" value="InterPro"/>
</dbReference>
<evidence type="ECO:0000259" key="12">
    <source>
        <dbReference type="PROSITE" id="PS51194"/>
    </source>
</evidence>
<feature type="compositionally biased region" description="Basic residues" evidence="10">
    <location>
        <begin position="35"/>
        <end position="44"/>
    </location>
</feature>
<keyword evidence="3 9" id="KW-0479">Metal-binding</keyword>
<dbReference type="InterPro" id="IPR014001">
    <property type="entry name" value="Helicase_ATP-bd"/>
</dbReference>
<evidence type="ECO:0000256" key="1">
    <source>
        <dbReference type="ARBA" id="ARBA00004123"/>
    </source>
</evidence>
<dbReference type="SMART" id="SM00490">
    <property type="entry name" value="HELICc"/>
    <property type="match status" value="1"/>
</dbReference>
<feature type="region of interest" description="Disordered" evidence="10">
    <location>
        <begin position="932"/>
        <end position="1002"/>
    </location>
</feature>
<dbReference type="PROSITE" id="PS51194">
    <property type="entry name" value="HELICASE_CTER"/>
    <property type="match status" value="1"/>
</dbReference>
<dbReference type="FunFam" id="3.40.50.10810:FF:000019">
    <property type="entry name" value="DNA excision repair protein ERCC-6-like 2 isoform X1"/>
    <property type="match status" value="1"/>
</dbReference>
<dbReference type="STRING" id="49012.A0A0F7RVL8"/>
<dbReference type="Pfam" id="PF03055">
    <property type="entry name" value="RPE65"/>
    <property type="match status" value="1"/>
</dbReference>
<dbReference type="InterPro" id="IPR050496">
    <property type="entry name" value="SNF2_RAD54_helicase_repair"/>
</dbReference>
<dbReference type="InterPro" id="IPR004294">
    <property type="entry name" value="Carotenoid_Oase"/>
</dbReference>
<dbReference type="CDD" id="cd18793">
    <property type="entry name" value="SF2_C_SNF"/>
    <property type="match status" value="1"/>
</dbReference>
<dbReference type="SMART" id="SM00487">
    <property type="entry name" value="DEXDc"/>
    <property type="match status" value="1"/>
</dbReference>
<dbReference type="Gene3D" id="3.40.50.10810">
    <property type="entry name" value="Tandem AAA-ATPase domain"/>
    <property type="match status" value="1"/>
</dbReference>
<dbReference type="PANTHER" id="PTHR45629:SF7">
    <property type="entry name" value="DNA EXCISION REPAIR PROTEIN ERCC-6-RELATED"/>
    <property type="match status" value="1"/>
</dbReference>
<dbReference type="GO" id="GO:0005524">
    <property type="term" value="F:ATP binding"/>
    <property type="evidence" value="ECO:0007669"/>
    <property type="project" value="InterPro"/>
</dbReference>
<comment type="cofactor">
    <cofactor evidence="9">
        <name>Fe(2+)</name>
        <dbReference type="ChEBI" id="CHEBI:29033"/>
    </cofactor>
    <text evidence="9">Binds 1 Fe(2+) ion per subunit.</text>
</comment>
<dbReference type="InterPro" id="IPR001650">
    <property type="entry name" value="Helicase_C-like"/>
</dbReference>
<feature type="domain" description="Helicase C-terminal" evidence="12">
    <location>
        <begin position="645"/>
        <end position="799"/>
    </location>
</feature>
<reference evidence="14" key="1">
    <citation type="submission" date="2014-06" db="EMBL/GenBank/DDBJ databases">
        <authorList>
            <person name="Berkman P.J."/>
        </authorList>
    </citation>
    <scope>NUCLEOTIDE SEQUENCE [LARGE SCALE GENOMIC DNA]</scope>
</reference>
<keyword evidence="14" id="KW-1185">Reference proteome</keyword>
<name>A0A0F7RVL8_9BASI</name>
<feature type="compositionally biased region" description="Polar residues" evidence="10">
    <location>
        <begin position="227"/>
        <end position="248"/>
    </location>
</feature>
<dbReference type="EMBL" id="CCFA01001003">
    <property type="protein sequence ID" value="CDR99368.1"/>
    <property type="molecule type" value="Genomic_DNA"/>
</dbReference>
<dbReference type="SUPFAM" id="SSF52540">
    <property type="entry name" value="P-loop containing nucleoside triphosphate hydrolases"/>
    <property type="match status" value="2"/>
</dbReference>
<feature type="region of interest" description="Disordered" evidence="10">
    <location>
        <begin position="108"/>
        <end position="191"/>
    </location>
</feature>
<feature type="compositionally biased region" description="Low complexity" evidence="10">
    <location>
        <begin position="113"/>
        <end position="123"/>
    </location>
</feature>
<keyword evidence="4" id="KW-0547">Nucleotide-binding</keyword>
<evidence type="ECO:0000256" key="9">
    <source>
        <dbReference type="PIRSR" id="PIRSR604294-1"/>
    </source>
</evidence>
<evidence type="ECO:0000256" key="10">
    <source>
        <dbReference type="SAM" id="MobiDB-lite"/>
    </source>
</evidence>
<dbReference type="Pfam" id="PF00176">
    <property type="entry name" value="SNF2-rel_dom"/>
    <property type="match status" value="1"/>
</dbReference>
<keyword evidence="5" id="KW-0378">Hydrolase</keyword>
<keyword evidence="8" id="KW-0539">Nucleus</keyword>
<dbReference type="Gene3D" id="3.40.50.300">
    <property type="entry name" value="P-loop containing nucleotide triphosphate hydrolases"/>
    <property type="match status" value="1"/>
</dbReference>
<evidence type="ECO:0000313" key="14">
    <source>
        <dbReference type="Proteomes" id="UP000242770"/>
    </source>
</evidence>